<keyword evidence="1" id="KW-0175">Coiled coil</keyword>
<evidence type="ECO:0000256" key="2">
    <source>
        <dbReference type="SAM" id="MobiDB-lite"/>
    </source>
</evidence>
<reference evidence="3 4" key="1">
    <citation type="journal article" date="2016" name="Front. Microbiol.">
        <title>Genome and transcriptome sequences reveal the specific parasitism of the nematophagous Purpureocillium lilacinum 36-1.</title>
        <authorList>
            <person name="Xie J."/>
            <person name="Li S."/>
            <person name="Mo C."/>
            <person name="Xiao X."/>
            <person name="Peng D."/>
            <person name="Wang G."/>
            <person name="Xiao Y."/>
        </authorList>
    </citation>
    <scope>NUCLEOTIDE SEQUENCE [LARGE SCALE GENOMIC DNA]</scope>
    <source>
        <strain evidence="3 4">36-1</strain>
    </source>
</reference>
<dbReference type="AlphaFoldDB" id="A0A2U3DS12"/>
<comment type="caution">
    <text evidence="3">The sequence shown here is derived from an EMBL/GenBank/DDBJ whole genome shotgun (WGS) entry which is preliminary data.</text>
</comment>
<sequence length="682" mass="76369">MSTNPHGILTPANSEEPDLLRNEAAKKAAEQERVANLAQRRKDATSEIERILKCPDNQPREALQVSSEAGDDEALKALRKIGCLILPKLLEYSDTPDDLKARKTAEEAFSKLAKAAHKANVASHFIDDVRDWDGHEDLDQKAEPVKQARQAAMPEIQRINACSADEQTQMLKISQSPSDDESLEAWRKIGCLIAPKPLNYDEEVEKKEKEAADNAFSKLKKAAEDLGVEDRFLSQVELWDGTEDLLADDDDSDSESEQRMEEDVHPEPPPVIKQIYDQATEAIMQLQIDPDNSEAIKACAEKNTDIANKTNELPVSETTGTVTDSTWTINVSWLREQYKEARVKYDALMEDRENQAMREQIAKIKDLVDKEIARKYYPTQWGLLSADECITLRDNEGNTSEPTELSYPWATKKVGNNLILGYKTHGGRGHQVLVENFTDGRYIRRIMAAGEVGLRKVTEYRDDRDALDLAAEQKKDWGIAHRKLVKDVLWASQARVQRKNLAANTKNGDMYAAVTVLENGQLALKIWSFSTLSRVIGQGDARAEVKRCCLRDRIETPWDAGPVETYYDESRVEQDPQKRAELRDKKSAANSDFSSSALKRGRGGWAAGGLSASFAPNIKAEATSEGGGVNRVTGSQNVESRMDRLEAIVRELTTSFMQMSEAVTKALEEKARNGTERDDRRS</sequence>
<evidence type="ECO:0000313" key="4">
    <source>
        <dbReference type="Proteomes" id="UP000245956"/>
    </source>
</evidence>
<dbReference type="Proteomes" id="UP000245956">
    <property type="component" value="Unassembled WGS sequence"/>
</dbReference>
<feature type="compositionally biased region" description="Acidic residues" evidence="2">
    <location>
        <begin position="242"/>
        <end position="255"/>
    </location>
</feature>
<evidence type="ECO:0000313" key="3">
    <source>
        <dbReference type="EMBL" id="PWI65050.1"/>
    </source>
</evidence>
<name>A0A2U3DS12_PURLI</name>
<proteinExistence type="predicted"/>
<feature type="compositionally biased region" description="Basic and acidic residues" evidence="2">
    <location>
        <begin position="256"/>
        <end position="266"/>
    </location>
</feature>
<feature type="compositionally biased region" description="Basic and acidic residues" evidence="2">
    <location>
        <begin position="568"/>
        <end position="587"/>
    </location>
</feature>
<feature type="region of interest" description="Disordered" evidence="2">
    <location>
        <begin position="565"/>
        <end position="604"/>
    </location>
</feature>
<evidence type="ECO:0000256" key="1">
    <source>
        <dbReference type="SAM" id="Coils"/>
    </source>
</evidence>
<feature type="compositionally biased region" description="Polar residues" evidence="2">
    <location>
        <begin position="588"/>
        <end position="597"/>
    </location>
</feature>
<organism evidence="3 4">
    <name type="scientific">Purpureocillium lilacinum</name>
    <name type="common">Paecilomyces lilacinus</name>
    <dbReference type="NCBI Taxonomy" id="33203"/>
    <lineage>
        <taxon>Eukaryota</taxon>
        <taxon>Fungi</taxon>
        <taxon>Dikarya</taxon>
        <taxon>Ascomycota</taxon>
        <taxon>Pezizomycotina</taxon>
        <taxon>Sordariomycetes</taxon>
        <taxon>Hypocreomycetidae</taxon>
        <taxon>Hypocreales</taxon>
        <taxon>Ophiocordycipitaceae</taxon>
        <taxon>Purpureocillium</taxon>
    </lineage>
</organism>
<protein>
    <submittedName>
        <fullName evidence="3">Uncharacterized protein</fullName>
    </submittedName>
</protein>
<feature type="region of interest" description="Disordered" evidence="2">
    <location>
        <begin position="242"/>
        <end position="269"/>
    </location>
</feature>
<dbReference type="EMBL" id="LCWV01000039">
    <property type="protein sequence ID" value="PWI65050.1"/>
    <property type="molecule type" value="Genomic_DNA"/>
</dbReference>
<accession>A0A2U3DS12</accession>
<feature type="coiled-coil region" evidence="1">
    <location>
        <begin position="20"/>
        <end position="47"/>
    </location>
</feature>
<gene>
    <name evidence="3" type="ORF">PCL_07462</name>
</gene>